<evidence type="ECO:0000259" key="11">
    <source>
        <dbReference type="PROSITE" id="PS50055"/>
    </source>
</evidence>
<evidence type="ECO:0000256" key="2">
    <source>
        <dbReference type="ARBA" id="ARBA00009580"/>
    </source>
</evidence>
<feature type="compositionally biased region" description="Polar residues" evidence="9">
    <location>
        <begin position="270"/>
        <end position="284"/>
    </location>
</feature>
<evidence type="ECO:0000256" key="3">
    <source>
        <dbReference type="ARBA" id="ARBA00013064"/>
    </source>
</evidence>
<name>A0ABD2AZC0_VESSQ</name>
<comment type="catalytic activity">
    <reaction evidence="8">
        <text>O-phospho-L-tyrosyl-[protein] + H2O = L-tyrosyl-[protein] + phosphate</text>
        <dbReference type="Rhea" id="RHEA:10684"/>
        <dbReference type="Rhea" id="RHEA-COMP:10136"/>
        <dbReference type="Rhea" id="RHEA-COMP:20101"/>
        <dbReference type="ChEBI" id="CHEBI:15377"/>
        <dbReference type="ChEBI" id="CHEBI:43474"/>
        <dbReference type="ChEBI" id="CHEBI:46858"/>
        <dbReference type="ChEBI" id="CHEBI:61978"/>
        <dbReference type="EC" id="3.1.3.48"/>
    </reaction>
</comment>
<comment type="caution">
    <text evidence="14">The sequence shown here is derived from an EMBL/GenBank/DDBJ whole genome shotgun (WGS) entry which is preliminary data.</text>
</comment>
<dbReference type="EMBL" id="JAUDFV010000138">
    <property type="protein sequence ID" value="KAL2725060.1"/>
    <property type="molecule type" value="Genomic_DNA"/>
</dbReference>
<keyword evidence="5" id="KW-0378">Hydrolase</keyword>
<dbReference type="CDD" id="cd00063">
    <property type="entry name" value="FN3"/>
    <property type="match status" value="1"/>
</dbReference>
<keyword evidence="10" id="KW-1133">Transmembrane helix</keyword>
<feature type="domain" description="Tyrosine-protein phosphatase" evidence="11">
    <location>
        <begin position="2213"/>
        <end position="2421"/>
    </location>
</feature>
<evidence type="ECO:0000256" key="9">
    <source>
        <dbReference type="SAM" id="MobiDB-lite"/>
    </source>
</evidence>
<keyword evidence="6" id="KW-0904">Protein phosphatase</keyword>
<dbReference type="GO" id="GO:0048666">
    <property type="term" value="P:neuron development"/>
    <property type="evidence" value="ECO:0007669"/>
    <property type="project" value="UniProtKB-ARBA"/>
</dbReference>
<keyword evidence="4" id="KW-0732">Signal</keyword>
<dbReference type="InterPro" id="IPR029021">
    <property type="entry name" value="Prot-tyrosine_phosphatase-like"/>
</dbReference>
<feature type="compositionally biased region" description="Acidic residues" evidence="9">
    <location>
        <begin position="212"/>
        <end position="227"/>
    </location>
</feature>
<keyword evidence="7 10" id="KW-0472">Membrane</keyword>
<keyword evidence="15" id="KW-1185">Reference proteome</keyword>
<dbReference type="InterPro" id="IPR000242">
    <property type="entry name" value="PTP_cat"/>
</dbReference>
<evidence type="ECO:0000259" key="12">
    <source>
        <dbReference type="PROSITE" id="PS50056"/>
    </source>
</evidence>
<evidence type="ECO:0000256" key="7">
    <source>
        <dbReference type="ARBA" id="ARBA00023136"/>
    </source>
</evidence>
<dbReference type="Gene3D" id="2.170.300.10">
    <property type="entry name" value="Tie2 ligand-binding domain superfamily"/>
    <property type="match status" value="1"/>
</dbReference>
<dbReference type="PANTHER" id="PTHR19134">
    <property type="entry name" value="RECEPTOR-TYPE TYROSINE-PROTEIN PHOSPHATASE"/>
    <property type="match status" value="1"/>
</dbReference>
<dbReference type="PANTHER" id="PTHR19134:SF562">
    <property type="entry name" value="PROTEIN-TYROSINE-PHOSPHATASE"/>
    <property type="match status" value="1"/>
</dbReference>
<dbReference type="SUPFAM" id="SSF52799">
    <property type="entry name" value="(Phosphotyrosine protein) phosphatases II"/>
    <property type="match status" value="2"/>
</dbReference>
<organism evidence="14 15">
    <name type="scientific">Vespula squamosa</name>
    <name type="common">Southern yellow jacket</name>
    <name type="synonym">Wasp</name>
    <dbReference type="NCBI Taxonomy" id="30214"/>
    <lineage>
        <taxon>Eukaryota</taxon>
        <taxon>Metazoa</taxon>
        <taxon>Ecdysozoa</taxon>
        <taxon>Arthropoda</taxon>
        <taxon>Hexapoda</taxon>
        <taxon>Insecta</taxon>
        <taxon>Pterygota</taxon>
        <taxon>Neoptera</taxon>
        <taxon>Endopterygota</taxon>
        <taxon>Hymenoptera</taxon>
        <taxon>Apocrita</taxon>
        <taxon>Aculeata</taxon>
        <taxon>Vespoidea</taxon>
        <taxon>Vespidae</taxon>
        <taxon>Vespinae</taxon>
        <taxon>Vespula</taxon>
    </lineage>
</organism>
<feature type="transmembrane region" description="Helical" evidence="10">
    <location>
        <begin position="567"/>
        <end position="588"/>
    </location>
</feature>
<evidence type="ECO:0000313" key="15">
    <source>
        <dbReference type="Proteomes" id="UP001607302"/>
    </source>
</evidence>
<dbReference type="InterPro" id="IPR050348">
    <property type="entry name" value="Protein-Tyr_Phosphatase"/>
</dbReference>
<keyword evidence="10" id="KW-0812">Transmembrane</keyword>
<feature type="region of interest" description="Disordered" evidence="9">
    <location>
        <begin position="21"/>
        <end position="51"/>
    </location>
</feature>
<dbReference type="FunFam" id="3.90.190.10:FF:000062">
    <property type="entry name" value="Receptor-type tyrosine-protein phosphatase kappa"/>
    <property type="match status" value="1"/>
</dbReference>
<evidence type="ECO:0000256" key="10">
    <source>
        <dbReference type="SAM" id="Phobius"/>
    </source>
</evidence>
<feature type="compositionally biased region" description="Acidic residues" evidence="9">
    <location>
        <begin position="187"/>
        <end position="196"/>
    </location>
</feature>
<dbReference type="InterPro" id="IPR003595">
    <property type="entry name" value="Tyr_Pase_cat"/>
</dbReference>
<reference evidence="14 15" key="1">
    <citation type="journal article" date="2024" name="Ann. Entomol. Soc. Am.">
        <title>Genomic analyses of the southern and eastern yellowjacket wasps (Hymenoptera: Vespidae) reveal evolutionary signatures of social life.</title>
        <authorList>
            <person name="Catto M.A."/>
            <person name="Caine P.B."/>
            <person name="Orr S.E."/>
            <person name="Hunt B.G."/>
            <person name="Goodisman M.A.D."/>
        </authorList>
    </citation>
    <scope>NUCLEOTIDE SEQUENCE [LARGE SCALE GENOMIC DNA]</scope>
    <source>
        <strain evidence="14">233</strain>
        <tissue evidence="14">Head and thorax</tissue>
    </source>
</reference>
<feature type="transmembrane region" description="Helical" evidence="10">
    <location>
        <begin position="537"/>
        <end position="555"/>
    </location>
</feature>
<dbReference type="PROSITE" id="PS50056">
    <property type="entry name" value="TYR_PHOSPHATASE_2"/>
    <property type="match status" value="1"/>
</dbReference>
<feature type="compositionally biased region" description="Polar residues" evidence="9">
    <location>
        <begin position="309"/>
        <end position="321"/>
    </location>
</feature>
<feature type="region of interest" description="Disordered" evidence="9">
    <location>
        <begin position="126"/>
        <end position="371"/>
    </location>
</feature>
<dbReference type="SMART" id="SM00060">
    <property type="entry name" value="FN3"/>
    <property type="match status" value="3"/>
</dbReference>
<evidence type="ECO:0000256" key="6">
    <source>
        <dbReference type="ARBA" id="ARBA00022912"/>
    </source>
</evidence>
<dbReference type="PRINTS" id="PR00700">
    <property type="entry name" value="PRTYPHPHTASE"/>
</dbReference>
<evidence type="ECO:0000259" key="13">
    <source>
        <dbReference type="PROSITE" id="PS50853"/>
    </source>
</evidence>
<dbReference type="Gene3D" id="3.90.190.10">
    <property type="entry name" value="Protein tyrosine phosphatase superfamily"/>
    <property type="match status" value="2"/>
</dbReference>
<dbReference type="Pfam" id="PF00102">
    <property type="entry name" value="Y_phosphatase"/>
    <property type="match status" value="2"/>
</dbReference>
<dbReference type="Pfam" id="PF00041">
    <property type="entry name" value="fn3"/>
    <property type="match status" value="1"/>
</dbReference>
<feature type="domain" description="Tyrosine specific protein phosphatases" evidence="12">
    <location>
        <begin position="2106"/>
        <end position="2179"/>
    </location>
</feature>
<evidence type="ECO:0000256" key="1">
    <source>
        <dbReference type="ARBA" id="ARBA00004167"/>
    </source>
</evidence>
<evidence type="ECO:0000256" key="5">
    <source>
        <dbReference type="ARBA" id="ARBA00022801"/>
    </source>
</evidence>
<comment type="subcellular location">
    <subcellularLocation>
        <location evidence="1">Membrane</location>
        <topology evidence="1">Single-pass membrane protein</topology>
    </subcellularLocation>
</comment>
<feature type="region of interest" description="Disordered" evidence="9">
    <location>
        <begin position="1873"/>
        <end position="1901"/>
    </location>
</feature>
<dbReference type="SMART" id="SM00194">
    <property type="entry name" value="PTPc"/>
    <property type="match status" value="1"/>
</dbReference>
<dbReference type="InterPro" id="IPR022041">
    <property type="entry name" value="Methyltransf_FA"/>
</dbReference>
<dbReference type="SUPFAM" id="SSF49265">
    <property type="entry name" value="Fibronectin type III"/>
    <property type="match status" value="2"/>
</dbReference>
<accession>A0ABD2AZC0</accession>
<protein>
    <recommendedName>
        <fullName evidence="3">protein-tyrosine-phosphatase</fullName>
        <ecNumber evidence="3">3.1.3.48</ecNumber>
    </recommendedName>
</protein>
<dbReference type="InterPro" id="IPR036116">
    <property type="entry name" value="FN3_sf"/>
</dbReference>
<dbReference type="Gene3D" id="2.60.40.10">
    <property type="entry name" value="Immunoglobulins"/>
    <property type="match status" value="2"/>
</dbReference>
<dbReference type="InterPro" id="IPR016130">
    <property type="entry name" value="Tyr_Pase_AS"/>
</dbReference>
<feature type="domain" description="Tyrosine-protein phosphatase" evidence="11">
    <location>
        <begin position="1935"/>
        <end position="2188"/>
    </location>
</feature>
<dbReference type="InterPro" id="IPR003961">
    <property type="entry name" value="FN3_dom"/>
</dbReference>
<dbReference type="CDD" id="cd00047">
    <property type="entry name" value="PTPc"/>
    <property type="match status" value="1"/>
</dbReference>
<dbReference type="GO" id="GO:0004725">
    <property type="term" value="F:protein tyrosine phosphatase activity"/>
    <property type="evidence" value="ECO:0007669"/>
    <property type="project" value="UniProtKB-EC"/>
</dbReference>
<dbReference type="InterPro" id="IPR013783">
    <property type="entry name" value="Ig-like_fold"/>
</dbReference>
<dbReference type="PROSITE" id="PS50055">
    <property type="entry name" value="TYR_PHOSPHATASE_PTP"/>
    <property type="match status" value="2"/>
</dbReference>
<dbReference type="SMART" id="SM00404">
    <property type="entry name" value="PTPc_motif"/>
    <property type="match status" value="1"/>
</dbReference>
<comment type="similarity">
    <text evidence="2">Belongs to the protein-tyrosine phosphatase family.</text>
</comment>
<dbReference type="Pfam" id="PF12248">
    <property type="entry name" value="Methyltransf_FA"/>
    <property type="match status" value="1"/>
</dbReference>
<proteinExistence type="inferred from homology"/>
<gene>
    <name evidence="14" type="ORF">V1478_007733</name>
</gene>
<dbReference type="GO" id="GO:0009653">
    <property type="term" value="P:anatomical structure morphogenesis"/>
    <property type="evidence" value="ECO:0007669"/>
    <property type="project" value="UniProtKB-ARBA"/>
</dbReference>
<dbReference type="GO" id="GO:0016020">
    <property type="term" value="C:membrane"/>
    <property type="evidence" value="ECO:0007669"/>
    <property type="project" value="UniProtKB-SubCell"/>
</dbReference>
<sequence>MAQTSEPVPVHCYTNPSFCRQSEYIPDDRENLPPPPQFQSSEELPPPPPPLQMHLQCGQTNPAFQANAETRIDRQIETREGRDHRRRYCYLDENRDPAHQRYASLPIEDRGVVAYGRSSRYEYIQDEQRGHVQRRPSIRYEFIPRQQVQRQRSAPPLNQDDGRRGLQRIQTNRNNGGRYAIVPGELDYPDEDDDGVNNDNRNNDGDNRDNDHDDDDDVDDDNEDDDDVTRNAWNGRRVSPVRRASVNTPQGRYTRVPLQDEDPPALPERNLQQEYSTSPRNNLATKKLHEILTTPRKPRSRSEERTLSPKRQQSVNQTGTPQRRAHTPAGSPSGHAFSPTIRTTPQGTPQNRAFPANGPQTSTPNKEPSARRCLPLVENSSRQREVCPASNCGRLRYVGTAPVDLASMVHGEPPPRYGYLENGPESMPMVSGSPRYQVLPADQKRSGYQSVESAFIARTAVVPPLSPPHSDVNTTLASALEKNDRRNAPLLLVLVGVLTCGLAVYLSWTQGRSAAGCGACCALAGACRSLRRTWTGLGLAGLSALSCGGLLLLAAKSPRPGTPLHDVTAGALCGVSLLGACLALLAVLTPKKLVCVAKGDGDALVWNIELIWSENWYSFKRKEYDFGFHSTSDYEESVIDCRLNPHKKCKWNANQWKFTNSVSRAMGPVLDDRWEGLTYLGEISSQRVSSDFREYDNFNELNRFVPTEKLAKNGALVFSIRGSTDAHILLCDGENFQNSFCYWIIIGGWENKKSIIRKCPQGIPLGYPSARSECAEEKATNTLDIPLNPAEWRHFVLRWNNVTRMITLCNEKKTLLTYVDQGLVFNNQENYHIFHKSSKPILFRFHIYNYVYTDKLNTTLTSPKISSKCQTLCFELSIGLCAKCSMKISVIVSSKYVYNETQTIVTGFAAIHKLATWQYVKINTTVSSNDNDDVTIQIVPMIENEKEQGFWAVGNIRKCSSLDATRLAKLILTKTYNSRSYRWPDISCQKISYKDNEVVDAMLEVSEFQSNDFDCPNGKFCSMSCKDIFSEFESDCKNIAICERTGCTCYRGLTGRKCDEPCDANRYGYACKESCGQCLHRSCNSVTGICTKRECNNDDKRYYVSPYCKTVIDASPSPTINFLNETYVAAGIIAKDEYKETITEYCFLIRNDLNVFKSDACTYKEIFQNSTTLEANFKDLQPGTPYTISCDLRIGEERTVVKGLLTNFTTTCDQNIKFNIETNETDLTITKEIIGEVEHPCPLRWYDLLIRQIDANSTIYEGNLARIPFTIKVEPGTTYDVDISGKDSQILSQSIQTQDGVPSQVTNVDIKLLSIDKVSIKWDPPKQPNGKIARYKIELQVKIYFGCEDHKLPSVPRYIQIEFTTGTNITLSDLSAYTKYTVAITAYTTKEGLQREKEFVTEATEIPRSVLARLRLENNLFIWDLPKDCSTISGPIKATRLIFSRVGDTESDQTIEKQTSSMSLDIEKVPLNGYERYKLRAFPIRNFHKAHNNSAYVELTFVSPPKAPTSVRNLEIYEFDPRTTTISLRWQEPLPPNGEIDYYLVENCYGRFCQNKFEYRSANRRCTLWDDYVCSKVKLSTDIYTTITVTTYNKNVSYPGRASYTNYDPYTIAAKSDAPKNFNVRFGDEGVANLSWSHPWKTSVSLAEFLIRAEVIESNLRGENFVSEEERRRSCRYQIVDYRREYGTTMNLLSSTEYRLSVLAVSVDKKEGEKNIISIRTPNSIAFEEDKLTYTIASNTTILLKIPKVLNDTKNSTMYVVVKGKYPCKQYTKLNEYLTREANVKSDENAWLAATFSTDRYSGKEFYVGDDRVYAEAKNCPLSPDDSYTAIVILQADETSSRRLVLTSIRSAYVSKRYEIWPILIVNVPTSENCKKAEPSSPITSKRRSSLRQSVSTDEDVSPVIETTENYDPHTPIKVKDFEDYVRKAIESGLLDRQYETFPRGQTKPWDYGKLADNKSKNRYGNLIAYDETRVVLKKLPDDPFSDYINANYIKGYKKEKRYIATQGPKANTIVDFWRMVWQEEVLVICMLTNVVENGKNKCERYWPDIGKKKKYGDVTVLNAKHNVFADYTFRILHVTCDDETRKVEHLHYTAWPDHGVPMYTHSVVTYLKKLLATQIGNGPMVVHCSAGVGRTGTIVSCDICLRRAAVEGVVDVFSETRSIRNQRANMVDNKQQFLFVHLVLIDCLLALPTSLPCNDALPTKIKELKKQLGIQWQRLEDTAWQSEALRAPISQTSLSESNLAKNRYPELVSKKIGRVFLKRYPAQDEDSDYIAAVYVDGVRIQNQYLSSQLPLPSTFNDFWRMIAEFKVELVVVLQPPDPDDPSCSPLVPTTTEFEPTPYINVITKELVETEYYVSHKLTLVDNSEKPKTEHPITILTCTRWESGRNKDPPSAIELVTLWQAAGRIARSDSPTVVLCQ</sequence>
<evidence type="ECO:0000313" key="14">
    <source>
        <dbReference type="EMBL" id="KAL2725060.1"/>
    </source>
</evidence>
<evidence type="ECO:0000256" key="8">
    <source>
        <dbReference type="ARBA" id="ARBA00051722"/>
    </source>
</evidence>
<dbReference type="InterPro" id="IPR000387">
    <property type="entry name" value="Tyr_Pase_dom"/>
</dbReference>
<evidence type="ECO:0000256" key="4">
    <source>
        <dbReference type="ARBA" id="ARBA00022729"/>
    </source>
</evidence>
<dbReference type="PROSITE" id="PS00383">
    <property type="entry name" value="TYR_PHOSPHATASE_1"/>
    <property type="match status" value="1"/>
</dbReference>
<dbReference type="Proteomes" id="UP001607302">
    <property type="component" value="Unassembled WGS sequence"/>
</dbReference>
<feature type="domain" description="Fibronectin type-III" evidence="13">
    <location>
        <begin position="1301"/>
        <end position="1407"/>
    </location>
</feature>
<dbReference type="EC" id="3.1.3.48" evidence="3"/>
<feature type="compositionally biased region" description="Basic and acidic residues" evidence="9">
    <location>
        <begin position="201"/>
        <end position="211"/>
    </location>
</feature>
<dbReference type="PROSITE" id="PS50853">
    <property type="entry name" value="FN3"/>
    <property type="match status" value="1"/>
</dbReference>
<feature type="compositionally biased region" description="Polar residues" evidence="9">
    <location>
        <begin position="340"/>
        <end position="351"/>
    </location>
</feature>